<keyword evidence="2" id="KW-1133">Transmembrane helix</keyword>
<proteinExistence type="predicted"/>
<feature type="transmembrane region" description="Helical" evidence="2">
    <location>
        <begin position="44"/>
        <end position="74"/>
    </location>
</feature>
<keyword evidence="2" id="KW-0812">Transmembrane</keyword>
<gene>
    <name evidence="3" type="ORF">U2I54_27130</name>
</gene>
<feature type="transmembrane region" description="Helical" evidence="2">
    <location>
        <begin position="12"/>
        <end position="32"/>
    </location>
</feature>
<evidence type="ECO:0000313" key="3">
    <source>
        <dbReference type="EMBL" id="MDZ5610584.1"/>
    </source>
</evidence>
<reference evidence="4" key="1">
    <citation type="submission" date="2023-11" db="EMBL/GenBank/DDBJ databases">
        <title>Genome Sequence of Bacillus pseudomycoides stain BUPM19.</title>
        <authorList>
            <person name="Farhat A."/>
        </authorList>
    </citation>
    <scope>NUCLEOTIDE SEQUENCE [LARGE SCALE GENOMIC DNA]</scope>
    <source>
        <strain evidence="4">BUPM19</strain>
    </source>
</reference>
<dbReference type="Proteomes" id="UP001291930">
    <property type="component" value="Unassembled WGS sequence"/>
</dbReference>
<feature type="region of interest" description="Disordered" evidence="1">
    <location>
        <begin position="267"/>
        <end position="286"/>
    </location>
</feature>
<evidence type="ECO:0000256" key="1">
    <source>
        <dbReference type="SAM" id="MobiDB-lite"/>
    </source>
</evidence>
<keyword evidence="4" id="KW-1185">Reference proteome</keyword>
<protein>
    <recommendedName>
        <fullName evidence="5">MFS transporter</fullName>
    </recommendedName>
</protein>
<dbReference type="RefSeq" id="WP_374219772.1">
    <property type="nucleotide sequence ID" value="NZ_JAXOVW010000183.1"/>
</dbReference>
<evidence type="ECO:0000256" key="2">
    <source>
        <dbReference type="SAM" id="Phobius"/>
    </source>
</evidence>
<comment type="caution">
    <text evidence="3">The sequence shown here is derived from an EMBL/GenBank/DDBJ whole genome shotgun (WGS) entry which is preliminary data.</text>
</comment>
<feature type="region of interest" description="Disordered" evidence="1">
    <location>
        <begin position="210"/>
        <end position="237"/>
    </location>
</feature>
<sequence length="342" mass="39863">MEENRKGKRYYAIAFLVSTSYIWLLILGAYSMGIPQYNNLLYGILLMTVFTFIITVPLLYIGLPLVYIGVALALLHIFSVKRMLSYYALSWLVLWIALQVPLLVYGHHEKNYIFKEQVEKQQIVEKVKEAVEKNNGPIKITDEIKESMLKWNENSGSPEHPMLDIRYELLNCDKQKDEKISGYFCTSSIEAHYKDEKWVVDFDSKENASGMNLSTDNKQAEEKAKQEALSPEEETTIRKTAESKAIQFLKEDYNLNLTIVKQTFKKSTNSNKKENPTSYTVHETTINGYLNEDPKKDVTVRVEYDPTTKKYYTHMYAFEMSDESHKEIEKQIELKKEIHNKK</sequence>
<feature type="transmembrane region" description="Helical" evidence="2">
    <location>
        <begin position="86"/>
        <end position="105"/>
    </location>
</feature>
<keyword evidence="2" id="KW-0472">Membrane</keyword>
<evidence type="ECO:0008006" key="5">
    <source>
        <dbReference type="Google" id="ProtNLM"/>
    </source>
</evidence>
<name>A0ABU5K4F7_9BACI</name>
<accession>A0ABU5K4F7</accession>
<evidence type="ECO:0000313" key="4">
    <source>
        <dbReference type="Proteomes" id="UP001291930"/>
    </source>
</evidence>
<dbReference type="EMBL" id="JAXOVW010000183">
    <property type="protein sequence ID" value="MDZ5610584.1"/>
    <property type="molecule type" value="Genomic_DNA"/>
</dbReference>
<organism evidence="3 4">
    <name type="scientific">Bacillus bingmayongensis</name>
    <dbReference type="NCBI Taxonomy" id="1150157"/>
    <lineage>
        <taxon>Bacteria</taxon>
        <taxon>Bacillati</taxon>
        <taxon>Bacillota</taxon>
        <taxon>Bacilli</taxon>
        <taxon>Bacillales</taxon>
        <taxon>Bacillaceae</taxon>
        <taxon>Bacillus</taxon>
    </lineage>
</organism>